<organism evidence="2 3">
    <name type="scientific">Thelephora terrestris</name>
    <dbReference type="NCBI Taxonomy" id="56493"/>
    <lineage>
        <taxon>Eukaryota</taxon>
        <taxon>Fungi</taxon>
        <taxon>Dikarya</taxon>
        <taxon>Basidiomycota</taxon>
        <taxon>Agaricomycotina</taxon>
        <taxon>Agaricomycetes</taxon>
        <taxon>Thelephorales</taxon>
        <taxon>Thelephoraceae</taxon>
        <taxon>Thelephora</taxon>
    </lineage>
</organism>
<keyword evidence="3" id="KW-1185">Reference proteome</keyword>
<evidence type="ECO:0000313" key="3">
    <source>
        <dbReference type="Proteomes" id="UP000736335"/>
    </source>
</evidence>
<proteinExistence type="predicted"/>
<dbReference type="EMBL" id="WIUZ02000008">
    <property type="protein sequence ID" value="KAF9784708.1"/>
    <property type="molecule type" value="Genomic_DNA"/>
</dbReference>
<dbReference type="InterPro" id="IPR003615">
    <property type="entry name" value="HNH_nuc"/>
</dbReference>
<reference evidence="2" key="1">
    <citation type="journal article" date="2020" name="Nat. Commun.">
        <title>Large-scale genome sequencing of mycorrhizal fungi provides insights into the early evolution of symbiotic traits.</title>
        <authorList>
            <person name="Miyauchi S."/>
            <person name="Kiss E."/>
            <person name="Kuo A."/>
            <person name="Drula E."/>
            <person name="Kohler A."/>
            <person name="Sanchez-Garcia M."/>
            <person name="Morin E."/>
            <person name="Andreopoulos B."/>
            <person name="Barry K.W."/>
            <person name="Bonito G."/>
            <person name="Buee M."/>
            <person name="Carver A."/>
            <person name="Chen C."/>
            <person name="Cichocki N."/>
            <person name="Clum A."/>
            <person name="Culley D."/>
            <person name="Crous P.W."/>
            <person name="Fauchery L."/>
            <person name="Girlanda M."/>
            <person name="Hayes R.D."/>
            <person name="Keri Z."/>
            <person name="LaButti K."/>
            <person name="Lipzen A."/>
            <person name="Lombard V."/>
            <person name="Magnuson J."/>
            <person name="Maillard F."/>
            <person name="Murat C."/>
            <person name="Nolan M."/>
            <person name="Ohm R.A."/>
            <person name="Pangilinan J."/>
            <person name="Pereira M.F."/>
            <person name="Perotto S."/>
            <person name="Peter M."/>
            <person name="Pfister S."/>
            <person name="Riley R."/>
            <person name="Sitrit Y."/>
            <person name="Stielow J.B."/>
            <person name="Szollosi G."/>
            <person name="Zifcakova L."/>
            <person name="Stursova M."/>
            <person name="Spatafora J.W."/>
            <person name="Tedersoo L."/>
            <person name="Vaario L.M."/>
            <person name="Yamada A."/>
            <person name="Yan M."/>
            <person name="Wang P."/>
            <person name="Xu J."/>
            <person name="Bruns T."/>
            <person name="Baldrian P."/>
            <person name="Vilgalys R."/>
            <person name="Dunand C."/>
            <person name="Henrissat B."/>
            <person name="Grigoriev I.V."/>
            <person name="Hibbett D."/>
            <person name="Nagy L.G."/>
            <person name="Martin F.M."/>
        </authorList>
    </citation>
    <scope>NUCLEOTIDE SEQUENCE</scope>
    <source>
        <strain evidence="2">UH-Tt-Lm1</strain>
    </source>
</reference>
<name>A0A9P6HDR9_9AGAM</name>
<dbReference type="OrthoDB" id="3163863at2759"/>
<reference evidence="2" key="2">
    <citation type="submission" date="2020-11" db="EMBL/GenBank/DDBJ databases">
        <authorList>
            <consortium name="DOE Joint Genome Institute"/>
            <person name="Kuo A."/>
            <person name="Miyauchi S."/>
            <person name="Kiss E."/>
            <person name="Drula E."/>
            <person name="Kohler A."/>
            <person name="Sanchez-Garcia M."/>
            <person name="Andreopoulos B."/>
            <person name="Barry K.W."/>
            <person name="Bonito G."/>
            <person name="Buee M."/>
            <person name="Carver A."/>
            <person name="Chen C."/>
            <person name="Cichocki N."/>
            <person name="Clum A."/>
            <person name="Culley D."/>
            <person name="Crous P.W."/>
            <person name="Fauchery L."/>
            <person name="Girlanda M."/>
            <person name="Hayes R."/>
            <person name="Keri Z."/>
            <person name="Labutti K."/>
            <person name="Lipzen A."/>
            <person name="Lombard V."/>
            <person name="Magnuson J."/>
            <person name="Maillard F."/>
            <person name="Morin E."/>
            <person name="Murat C."/>
            <person name="Nolan M."/>
            <person name="Ohm R."/>
            <person name="Pangilinan J."/>
            <person name="Pereira M."/>
            <person name="Perotto S."/>
            <person name="Peter M."/>
            <person name="Riley R."/>
            <person name="Sitrit Y."/>
            <person name="Stielow B."/>
            <person name="Szollosi G."/>
            <person name="Zifcakova L."/>
            <person name="Stursova M."/>
            <person name="Spatafora J.W."/>
            <person name="Tedersoo L."/>
            <person name="Vaario L.-M."/>
            <person name="Yamada A."/>
            <person name="Yan M."/>
            <person name="Wang P."/>
            <person name="Xu J."/>
            <person name="Bruns T."/>
            <person name="Baldrian P."/>
            <person name="Vilgalys R."/>
            <person name="Henrissat B."/>
            <person name="Grigoriev I.V."/>
            <person name="Hibbett D."/>
            <person name="Nagy L.G."/>
            <person name="Martin F.M."/>
        </authorList>
    </citation>
    <scope>NUCLEOTIDE SEQUENCE</scope>
    <source>
        <strain evidence="2">UH-Tt-Lm1</strain>
    </source>
</reference>
<feature type="domain" description="HNH nuclease" evidence="1">
    <location>
        <begin position="155"/>
        <end position="267"/>
    </location>
</feature>
<dbReference type="Pfam" id="PF13391">
    <property type="entry name" value="HNH_2"/>
    <property type="match status" value="1"/>
</dbReference>
<gene>
    <name evidence="2" type="ORF">BJ322DRAFT_1211601</name>
</gene>
<evidence type="ECO:0000313" key="2">
    <source>
        <dbReference type="EMBL" id="KAF9784708.1"/>
    </source>
</evidence>
<comment type="caution">
    <text evidence="2">The sequence shown here is derived from an EMBL/GenBank/DDBJ whole genome shotgun (WGS) entry which is preliminary data.</text>
</comment>
<dbReference type="AlphaFoldDB" id="A0A9P6HDR9"/>
<dbReference type="Proteomes" id="UP000736335">
    <property type="component" value="Unassembled WGS sequence"/>
</dbReference>
<protein>
    <recommendedName>
        <fullName evidence="1">HNH nuclease domain-containing protein</fullName>
    </recommendedName>
</protein>
<evidence type="ECO:0000259" key="1">
    <source>
        <dbReference type="Pfam" id="PF13391"/>
    </source>
</evidence>
<accession>A0A9P6HDR9</accession>
<sequence length="361" mass="40096">MKRTASEELVLAVLYDFKDQDPEDTATINSMVTEAKTAIDSHAKDALLQKNIRVDALFHSLIDFAINDRGKHYVAYAILAYKEVEDPCAFLVQLAEAWLAYLIYPVKASGNIKKGIPSTRQTPHIQETAQLIQSAERGNQKAFRSLLRLRQGDRCPITGAYGLDALGDLVPQEGSQSATIACHILPFSLNDFKEGSSKTFVTSGYSFLSHNIDLLLQNGAVVTWGMIGAWGSLDVEKLAEPKINGPSNGLLLRADIDPMFSNFKLWFEKTDEPDTYVLAKPEKLKTQYAGKVVTFVNEHSERIDLPDPQLLELHAAFSRVFHVSGAGECIEAYWRDMDEIRVLASNGSTNLDFLLMAPVTR</sequence>